<name>A0A0D2HDK1_9EURO</name>
<evidence type="ECO:0000256" key="1">
    <source>
        <dbReference type="SAM" id="MobiDB-lite"/>
    </source>
</evidence>
<feature type="compositionally biased region" description="Acidic residues" evidence="1">
    <location>
        <begin position="647"/>
        <end position="656"/>
    </location>
</feature>
<feature type="compositionally biased region" description="Basic and acidic residues" evidence="1">
    <location>
        <begin position="763"/>
        <end position="787"/>
    </location>
</feature>
<feature type="compositionally biased region" description="Low complexity" evidence="1">
    <location>
        <begin position="671"/>
        <end position="691"/>
    </location>
</feature>
<dbReference type="VEuPathDB" id="FungiDB:Z518_03264"/>
<proteinExistence type="predicted"/>
<feature type="region of interest" description="Disordered" evidence="1">
    <location>
        <begin position="327"/>
        <end position="539"/>
    </location>
</feature>
<feature type="compositionally biased region" description="Polar residues" evidence="1">
    <location>
        <begin position="598"/>
        <end position="613"/>
    </location>
</feature>
<feature type="region of interest" description="Disordered" evidence="1">
    <location>
        <begin position="297"/>
        <end position="316"/>
    </location>
</feature>
<feature type="compositionally biased region" description="Polar residues" evidence="1">
    <location>
        <begin position="177"/>
        <end position="201"/>
    </location>
</feature>
<gene>
    <name evidence="2" type="ORF">Z518_03264</name>
</gene>
<feature type="region of interest" description="Disordered" evidence="1">
    <location>
        <begin position="58"/>
        <end position="80"/>
    </location>
</feature>
<feature type="region of interest" description="Disordered" evidence="1">
    <location>
        <begin position="158"/>
        <end position="201"/>
    </location>
</feature>
<dbReference type="Proteomes" id="UP000053617">
    <property type="component" value="Unassembled WGS sequence"/>
</dbReference>
<organism evidence="2 3">
    <name type="scientific">Rhinocladiella mackenziei CBS 650.93</name>
    <dbReference type="NCBI Taxonomy" id="1442369"/>
    <lineage>
        <taxon>Eukaryota</taxon>
        <taxon>Fungi</taxon>
        <taxon>Dikarya</taxon>
        <taxon>Ascomycota</taxon>
        <taxon>Pezizomycotina</taxon>
        <taxon>Eurotiomycetes</taxon>
        <taxon>Chaetothyriomycetidae</taxon>
        <taxon>Chaetothyriales</taxon>
        <taxon>Herpotrichiellaceae</taxon>
        <taxon>Rhinocladiella</taxon>
    </lineage>
</organism>
<reference evidence="2 3" key="1">
    <citation type="submission" date="2015-01" db="EMBL/GenBank/DDBJ databases">
        <title>The Genome Sequence of Rhinocladiella mackenzie CBS 650.93.</title>
        <authorList>
            <consortium name="The Broad Institute Genomics Platform"/>
            <person name="Cuomo C."/>
            <person name="de Hoog S."/>
            <person name="Gorbushina A."/>
            <person name="Stielow B."/>
            <person name="Teixiera M."/>
            <person name="Abouelleil A."/>
            <person name="Chapman S.B."/>
            <person name="Priest M."/>
            <person name="Young S.K."/>
            <person name="Wortman J."/>
            <person name="Nusbaum C."/>
            <person name="Birren B."/>
        </authorList>
    </citation>
    <scope>NUCLEOTIDE SEQUENCE [LARGE SCALE GENOMIC DNA]</scope>
    <source>
        <strain evidence="2 3">CBS 650.93</strain>
    </source>
</reference>
<feature type="compositionally biased region" description="Polar residues" evidence="1">
    <location>
        <begin position="401"/>
        <end position="420"/>
    </location>
</feature>
<feature type="compositionally biased region" description="Basic residues" evidence="1">
    <location>
        <begin position="421"/>
        <end position="430"/>
    </location>
</feature>
<feature type="compositionally biased region" description="Acidic residues" evidence="1">
    <location>
        <begin position="788"/>
        <end position="800"/>
    </location>
</feature>
<dbReference type="RefSeq" id="XP_013275744.1">
    <property type="nucleotide sequence ID" value="XM_013420290.1"/>
</dbReference>
<feature type="compositionally biased region" description="Basic and acidic residues" evidence="1">
    <location>
        <begin position="161"/>
        <end position="176"/>
    </location>
</feature>
<accession>A0A0D2HDK1</accession>
<feature type="region of interest" description="Disordered" evidence="1">
    <location>
        <begin position="570"/>
        <end position="821"/>
    </location>
</feature>
<feature type="region of interest" description="Disordered" evidence="1">
    <location>
        <begin position="99"/>
        <end position="141"/>
    </location>
</feature>
<dbReference type="AlphaFoldDB" id="A0A0D2HDK1"/>
<dbReference type="HOGENOM" id="CLU_357532_0_0_1"/>
<feature type="compositionally biased region" description="Basic and acidic residues" evidence="1">
    <location>
        <begin position="622"/>
        <end position="631"/>
    </location>
</feature>
<feature type="compositionally biased region" description="Basic residues" evidence="1">
    <location>
        <begin position="632"/>
        <end position="641"/>
    </location>
</feature>
<evidence type="ECO:0000313" key="3">
    <source>
        <dbReference type="Proteomes" id="UP000053617"/>
    </source>
</evidence>
<dbReference type="GeneID" id="25291335"/>
<feature type="compositionally biased region" description="Basic residues" evidence="1">
    <location>
        <begin position="526"/>
        <end position="539"/>
    </location>
</feature>
<protein>
    <submittedName>
        <fullName evidence="2">Uncharacterized protein</fullName>
    </submittedName>
</protein>
<dbReference type="STRING" id="1442369.A0A0D2HDK1"/>
<sequence>MPPEIADSDAESDLISPVKQSIIQNGGVETAANPSQFSLTGYDFGQYLDPNQRLSSLSPRIDNGVEGISEGYANHPNRTSEHLDESALNNAPIRAGEISPAVRSKKRAHSTLQDTSNNLGTDIAEEFSKPKRSKTYGSSRSRAVEDIDLSAMPVDVTPEVGKFDSARPTRSQRDHSVSNVGQSSTEMQLHGSTTLRHSNSGIGLTGQSLSDATHRLTTTVASMGRYESITLDFRGSGQGLDITANPFGSLSQVSLDEDPKPAETERFVSMFRPHDDLLNLENANHSLVSNETPQHLPLSALSQSSPDRPSAVDPSRLMWNDGATLETAAGGELQEGATTTNRPDTDGPSESVLTNPDQIQPEKGGRKAKNSRIPSLSPAPGVVEDFGDLALANLPRPDGSRQGTIDPVSQASQASAINNTTKKRKRRKSKQGVEEEDSAIKPIETSPVKQPTSELNLGDEALIGLPKESYKPRPSRSRSKKMVEEETTIFPPSLSETEHDTSATQKNAGLPEPQEHTLSAGPSKTGAKKSGRKSKVKRAKTSAAALLKKADPMISEGEEDVVWMDAKPAPVKLDLPPDVKVLKEEAEIPEEEGREVEASNTHLKGDNANNSKITIGIPPAAETKDVKSEPKKRGRKPKKVQQKPEQESDEAEEDPDLNARPALTEKSPNMADVVQQAPADADSRGPTTTPAPSSPEAPPDQKYPEKENATASITTPSKLSPPPKKGPTKHSPISSLAGSNGKKIIYRIGLSRRQNIPSLLRKVQRDKPPPKIVIRKEKENKKNKEVVGDGDFDGEDENGDGEGGSRGELRGPDGMLTEWDD</sequence>
<dbReference type="OrthoDB" id="5404794at2759"/>
<dbReference type="EMBL" id="KN847476">
    <property type="protein sequence ID" value="KIX08608.1"/>
    <property type="molecule type" value="Genomic_DNA"/>
</dbReference>
<evidence type="ECO:0000313" key="2">
    <source>
        <dbReference type="EMBL" id="KIX08608.1"/>
    </source>
</evidence>
<keyword evidence="3" id="KW-1185">Reference proteome</keyword>
<feature type="compositionally biased region" description="Polar residues" evidence="1">
    <location>
        <begin position="110"/>
        <end position="120"/>
    </location>
</feature>
<feature type="compositionally biased region" description="Basic and acidic residues" evidence="1">
    <location>
        <begin position="575"/>
        <end position="586"/>
    </location>
</feature>